<dbReference type="AlphaFoldDB" id="A0A0F8YA99"/>
<protein>
    <submittedName>
        <fullName evidence="1">Uncharacterized protein</fullName>
    </submittedName>
</protein>
<comment type="caution">
    <text evidence="1">The sequence shown here is derived from an EMBL/GenBank/DDBJ whole genome shotgun (WGS) entry which is preliminary data.</text>
</comment>
<evidence type="ECO:0000313" key="1">
    <source>
        <dbReference type="EMBL" id="KKK51009.1"/>
    </source>
</evidence>
<organism evidence="1">
    <name type="scientific">marine sediment metagenome</name>
    <dbReference type="NCBI Taxonomy" id="412755"/>
    <lineage>
        <taxon>unclassified sequences</taxon>
        <taxon>metagenomes</taxon>
        <taxon>ecological metagenomes</taxon>
    </lineage>
</organism>
<dbReference type="EMBL" id="LAZR01067726">
    <property type="protein sequence ID" value="KKK51009.1"/>
    <property type="molecule type" value="Genomic_DNA"/>
</dbReference>
<name>A0A0F8YA99_9ZZZZ</name>
<sequence>MLEIRYNKTTKELTGWWGSRHGNEEVKLKNRPNERLALLDIPIPDKPLDAWLFNTNKLIPNPNYIEPTPPRDLVAEIDDLKAKIKILESR</sequence>
<gene>
    <name evidence="1" type="ORF">LCGC14_3119290</name>
</gene>
<proteinExistence type="predicted"/>
<accession>A0A0F8YA99</accession>
<reference evidence="1" key="1">
    <citation type="journal article" date="2015" name="Nature">
        <title>Complex archaea that bridge the gap between prokaryotes and eukaryotes.</title>
        <authorList>
            <person name="Spang A."/>
            <person name="Saw J.H."/>
            <person name="Jorgensen S.L."/>
            <person name="Zaremba-Niedzwiedzka K."/>
            <person name="Martijn J."/>
            <person name="Lind A.E."/>
            <person name="van Eijk R."/>
            <person name="Schleper C."/>
            <person name="Guy L."/>
            <person name="Ettema T.J."/>
        </authorList>
    </citation>
    <scope>NUCLEOTIDE SEQUENCE</scope>
</reference>